<name>A0ABD0Q517_CIRMR</name>
<organism evidence="3 4">
    <name type="scientific">Cirrhinus mrigala</name>
    <name type="common">Mrigala</name>
    <dbReference type="NCBI Taxonomy" id="683832"/>
    <lineage>
        <taxon>Eukaryota</taxon>
        <taxon>Metazoa</taxon>
        <taxon>Chordata</taxon>
        <taxon>Craniata</taxon>
        <taxon>Vertebrata</taxon>
        <taxon>Euteleostomi</taxon>
        <taxon>Actinopterygii</taxon>
        <taxon>Neopterygii</taxon>
        <taxon>Teleostei</taxon>
        <taxon>Ostariophysi</taxon>
        <taxon>Cypriniformes</taxon>
        <taxon>Cyprinidae</taxon>
        <taxon>Labeoninae</taxon>
        <taxon>Labeonini</taxon>
        <taxon>Cirrhinus</taxon>
    </lineage>
</organism>
<evidence type="ECO:0000313" key="3">
    <source>
        <dbReference type="EMBL" id="KAL0179926.1"/>
    </source>
</evidence>
<dbReference type="Gene3D" id="6.10.250.1780">
    <property type="match status" value="1"/>
</dbReference>
<dbReference type="AlphaFoldDB" id="A0ABD0Q517"/>
<feature type="transmembrane region" description="Helical" evidence="1">
    <location>
        <begin position="34"/>
        <end position="54"/>
    </location>
</feature>
<accession>A0ABD0Q517</accession>
<reference evidence="3 4" key="1">
    <citation type="submission" date="2024-05" db="EMBL/GenBank/DDBJ databases">
        <title>Genome sequencing and assembly of Indian major carp, Cirrhinus mrigala (Hamilton, 1822).</title>
        <authorList>
            <person name="Mohindra V."/>
            <person name="Chowdhury L.M."/>
            <person name="Lal K."/>
            <person name="Jena J.K."/>
        </authorList>
    </citation>
    <scope>NUCLEOTIDE SEQUENCE [LARGE SCALE GENOMIC DNA]</scope>
    <source>
        <strain evidence="3">CM1030</strain>
        <tissue evidence="3">Blood</tissue>
    </source>
</reference>
<feature type="domain" description="Tumor necrosis factor receptor member 16 transmembrane" evidence="2">
    <location>
        <begin position="28"/>
        <end position="55"/>
    </location>
</feature>
<feature type="non-terminal residue" evidence="3">
    <location>
        <position position="1"/>
    </location>
</feature>
<evidence type="ECO:0000313" key="4">
    <source>
        <dbReference type="Proteomes" id="UP001529510"/>
    </source>
</evidence>
<dbReference type="EMBL" id="JAMKFB020000012">
    <property type="protein sequence ID" value="KAL0179926.1"/>
    <property type="molecule type" value="Genomic_DNA"/>
</dbReference>
<dbReference type="Pfam" id="PF18422">
    <property type="entry name" value="TNFR_16_TM"/>
    <property type="match status" value="1"/>
</dbReference>
<evidence type="ECO:0000256" key="1">
    <source>
        <dbReference type="SAM" id="Phobius"/>
    </source>
</evidence>
<proteinExistence type="predicted"/>
<keyword evidence="1" id="KW-0472">Membrane</keyword>
<feature type="non-terminal residue" evidence="3">
    <location>
        <position position="55"/>
    </location>
</feature>
<dbReference type="Proteomes" id="UP001529510">
    <property type="component" value="Unassembled WGS sequence"/>
</dbReference>
<evidence type="ECO:0000259" key="2">
    <source>
        <dbReference type="Pfam" id="PF18422"/>
    </source>
</evidence>
<sequence>VSYTDESPPDSPTESVTTADPGLKRIHGLSDNLIPIYTSILAAVLLGLVAFIIFK</sequence>
<protein>
    <recommendedName>
        <fullName evidence="2">Tumor necrosis factor receptor member 16 transmembrane domain-containing protein</fullName>
    </recommendedName>
</protein>
<comment type="caution">
    <text evidence="3">The sequence shown here is derived from an EMBL/GenBank/DDBJ whole genome shotgun (WGS) entry which is preliminary data.</text>
</comment>
<keyword evidence="1" id="KW-0812">Transmembrane</keyword>
<gene>
    <name evidence="3" type="ORF">M9458_025368</name>
</gene>
<dbReference type="InterPro" id="IPR041448">
    <property type="entry name" value="TNFR16_TM"/>
</dbReference>
<keyword evidence="4" id="KW-1185">Reference proteome</keyword>
<keyword evidence="1" id="KW-1133">Transmembrane helix</keyword>